<evidence type="ECO:0000256" key="4">
    <source>
        <dbReference type="SAM" id="MobiDB-lite"/>
    </source>
</evidence>
<dbReference type="Gene3D" id="1.25.40.10">
    <property type="entry name" value="Tetratricopeptide repeat domain"/>
    <property type="match status" value="4"/>
</dbReference>
<feature type="repeat" description="TPR" evidence="3">
    <location>
        <begin position="201"/>
        <end position="234"/>
    </location>
</feature>
<dbReference type="InterPro" id="IPR019734">
    <property type="entry name" value="TPR_rpt"/>
</dbReference>
<protein>
    <submittedName>
        <fullName evidence="6">Tetratricopeptide (TPR) repeat</fullName>
    </submittedName>
</protein>
<evidence type="ECO:0000256" key="3">
    <source>
        <dbReference type="PROSITE-ProRule" id="PRU00339"/>
    </source>
</evidence>
<evidence type="ECO:0000256" key="1">
    <source>
        <dbReference type="ARBA" id="ARBA00022737"/>
    </source>
</evidence>
<dbReference type="OrthoDB" id="9814129at2"/>
<accession>A0A1N6GQ05</accession>
<feature type="region of interest" description="Disordered" evidence="4">
    <location>
        <begin position="1"/>
        <end position="24"/>
    </location>
</feature>
<evidence type="ECO:0000259" key="5">
    <source>
        <dbReference type="SMART" id="SM01043"/>
    </source>
</evidence>
<proteinExistence type="predicted"/>
<dbReference type="SUPFAM" id="SSF48452">
    <property type="entry name" value="TPR-like"/>
    <property type="match status" value="2"/>
</dbReference>
<dbReference type="PROSITE" id="PS50005">
    <property type="entry name" value="TPR"/>
    <property type="match status" value="5"/>
</dbReference>
<dbReference type="Pfam" id="PF13432">
    <property type="entry name" value="TPR_16"/>
    <property type="match status" value="5"/>
</dbReference>
<keyword evidence="7" id="KW-1185">Reference proteome</keyword>
<evidence type="ECO:0000256" key="2">
    <source>
        <dbReference type="ARBA" id="ARBA00022803"/>
    </source>
</evidence>
<evidence type="ECO:0000313" key="7">
    <source>
        <dbReference type="Proteomes" id="UP000185151"/>
    </source>
</evidence>
<dbReference type="InterPro" id="IPR005158">
    <property type="entry name" value="BTAD"/>
</dbReference>
<dbReference type="PANTHER" id="PTHR44858:SF1">
    <property type="entry name" value="UDP-N-ACETYLGLUCOSAMINE--PEPTIDE N-ACETYLGLUCOSAMINYLTRANSFERASE SPINDLY-RELATED"/>
    <property type="match status" value="1"/>
</dbReference>
<dbReference type="InterPro" id="IPR011990">
    <property type="entry name" value="TPR-like_helical_dom_sf"/>
</dbReference>
<feature type="domain" description="Bacterial transcriptional activator" evidence="5">
    <location>
        <begin position="196"/>
        <end position="340"/>
    </location>
</feature>
<feature type="repeat" description="TPR" evidence="3">
    <location>
        <begin position="235"/>
        <end position="268"/>
    </location>
</feature>
<keyword evidence="1" id="KW-0677">Repeat</keyword>
<dbReference type="AlphaFoldDB" id="A0A1N6GQ05"/>
<dbReference type="Proteomes" id="UP000185151">
    <property type="component" value="Unassembled WGS sequence"/>
</dbReference>
<dbReference type="SUPFAM" id="SSF53756">
    <property type="entry name" value="UDP-Glycosyltransferase/glycogen phosphorylase"/>
    <property type="match status" value="1"/>
</dbReference>
<evidence type="ECO:0000313" key="6">
    <source>
        <dbReference type="EMBL" id="SIO09611.1"/>
    </source>
</evidence>
<dbReference type="SMART" id="SM00028">
    <property type="entry name" value="TPR"/>
    <property type="match status" value="10"/>
</dbReference>
<dbReference type="Gene3D" id="3.40.50.2000">
    <property type="entry name" value="Glycogen Phosphorylase B"/>
    <property type="match status" value="1"/>
</dbReference>
<dbReference type="PANTHER" id="PTHR44858">
    <property type="entry name" value="TETRATRICOPEPTIDE REPEAT PROTEIN 6"/>
    <property type="match status" value="1"/>
</dbReference>
<dbReference type="EMBL" id="FSRU01000001">
    <property type="protein sequence ID" value="SIO09611.1"/>
    <property type="molecule type" value="Genomic_DNA"/>
</dbReference>
<organism evidence="6 7">
    <name type="scientific">Paraburkholderia phenazinium</name>
    <dbReference type="NCBI Taxonomy" id="60549"/>
    <lineage>
        <taxon>Bacteria</taxon>
        <taxon>Pseudomonadati</taxon>
        <taxon>Pseudomonadota</taxon>
        <taxon>Betaproteobacteria</taxon>
        <taxon>Burkholderiales</taxon>
        <taxon>Burkholderiaceae</taxon>
        <taxon>Paraburkholderia</taxon>
    </lineage>
</organism>
<dbReference type="PROSITE" id="PS50293">
    <property type="entry name" value="TPR_REGION"/>
    <property type="match status" value="1"/>
</dbReference>
<name>A0A1N6GQ05_9BURK</name>
<feature type="repeat" description="TPR" evidence="3">
    <location>
        <begin position="405"/>
        <end position="438"/>
    </location>
</feature>
<sequence>MRSEAEKEQPAAPHAQLQPGAAGTLSRDAAWEDSVLRHARAAHERGALADAEGGYLELLGANPRHAEALHMLGVLRFQDGNLKDAETLIRQSIEWKPAPLSLANYAAVVAGLGRREEALGRLEEALALNPVHPRALLQRAGILAELQRHEEAVAAYDRLLAVAPAFVDGLCRRSASLRAMGRLEEAHASCDRALTIDGRSFGALAEHGHVLRALGRHEDAVTSFGRALAVAPGNAAVLFVRGMSFLELERPELALSNFNEALASAPDFTDALYNSAVVLERLGRNEDALARCNRVIALDPQHARAHANRGNVLHNLGRIAEAAASYEKALELEPDSIEVLCNQTNTLRRLDRREAALQSAERALAIDPGFLAAWFARGRVLQGLHRYEDALASFDKVLATTPENPFAQFHRGNMLMTLRRHDEAAAAFGRAIEIDPDYVNAHCNLAFLCLSIGDFGPGWKEYEWRWKDPQMFGDLPKFAQPRWTGEESLDGKVILLGAEQGLGDTLQFCRYIPLVKALGARVVLEAQPELRGVLATLDGVDEFVDRKRGAVLPPFDVHCTLLSLPLALGTELATIPCDVPYLHAEPERVARWRDKLGTPTRPRIGLVWSGNPRHLNDRNRSISLASLLPLMSDAFEWISLQKVVREEDEPILASSALRHFGDELGDFADTAALLETVDCVLSVDTSVAHLAGALGRPLWVMLPHTPDFRWLLDREDNPWYPQARLFRQSKPGDWTDVFERVGHALTSVRAATGVATFA</sequence>
<dbReference type="SMART" id="SM01043">
    <property type="entry name" value="BTAD"/>
    <property type="match status" value="1"/>
</dbReference>
<feature type="repeat" description="TPR" evidence="3">
    <location>
        <begin position="303"/>
        <end position="336"/>
    </location>
</feature>
<dbReference type="InterPro" id="IPR050498">
    <property type="entry name" value="Ycf3"/>
</dbReference>
<dbReference type="RefSeq" id="WP_083640239.1">
    <property type="nucleotide sequence ID" value="NZ_FSRU01000001.1"/>
</dbReference>
<feature type="repeat" description="TPR" evidence="3">
    <location>
        <begin position="371"/>
        <end position="404"/>
    </location>
</feature>
<reference evidence="6 7" key="1">
    <citation type="submission" date="2016-11" db="EMBL/GenBank/DDBJ databases">
        <authorList>
            <person name="Jaros S."/>
            <person name="Januszkiewicz K."/>
            <person name="Wedrychowicz H."/>
        </authorList>
    </citation>
    <scope>NUCLEOTIDE SEQUENCE [LARGE SCALE GENOMIC DNA]</scope>
    <source>
        <strain evidence="6 7">GAS95</strain>
    </source>
</reference>
<keyword evidence="2 3" id="KW-0802">TPR repeat</keyword>
<gene>
    <name evidence="6" type="ORF">SAMN05444165_0898</name>
</gene>